<dbReference type="Pfam" id="PF00535">
    <property type="entry name" value="Glycos_transf_2"/>
    <property type="match status" value="1"/>
</dbReference>
<sequence>MNDLASIVVTSYNHAEYLAQRMDSILAQTYENMEIVVVDDCSTDNSLEILNKYASHPKVKIFPLQKNGGYANACNFGVSQCRGEFVMFAECDDFNSPEHVAALMQALNSHPSAVAAYCRSHIVDSCGNTLRDDYQCREPSFRNICANSALIPAKIMQRFLLRSCVIPNMSAAMFRRTEFLKIGGLSTKFTACADWDFWCRLAERGDVYYVATPLNFFRTHPESVRSTFSMQRQVCEMMELLDASANRLSLTFTERISFNVALGDIWAGQFSANPTAWVKSFWPILKKSTSYSIFSILYLCISVCKILRRKIA</sequence>
<dbReference type="STRING" id="83765.SAMN05660284_01155"/>
<dbReference type="InterPro" id="IPR029044">
    <property type="entry name" value="Nucleotide-diphossugar_trans"/>
</dbReference>
<dbReference type="GO" id="GO:0016740">
    <property type="term" value="F:transferase activity"/>
    <property type="evidence" value="ECO:0007669"/>
    <property type="project" value="UniProtKB-KW"/>
</dbReference>
<name>A0A1I4XWU6_9NEIS</name>
<dbReference type="InterPro" id="IPR050834">
    <property type="entry name" value="Glycosyltransf_2"/>
</dbReference>
<dbReference type="PANTHER" id="PTHR43685:SF11">
    <property type="entry name" value="GLYCOSYLTRANSFERASE TAGX-RELATED"/>
    <property type="match status" value="1"/>
</dbReference>
<dbReference type="OrthoDB" id="433681at2"/>
<dbReference type="Proteomes" id="UP000242869">
    <property type="component" value="Unassembled WGS sequence"/>
</dbReference>
<dbReference type="Gene3D" id="3.90.550.10">
    <property type="entry name" value="Spore Coat Polysaccharide Biosynthesis Protein SpsA, Chain A"/>
    <property type="match status" value="1"/>
</dbReference>
<dbReference type="EMBL" id="FOVE01000006">
    <property type="protein sequence ID" value="SFN30255.1"/>
    <property type="molecule type" value="Genomic_DNA"/>
</dbReference>
<dbReference type="PANTHER" id="PTHR43685">
    <property type="entry name" value="GLYCOSYLTRANSFERASE"/>
    <property type="match status" value="1"/>
</dbReference>
<evidence type="ECO:0000313" key="3">
    <source>
        <dbReference type="Proteomes" id="UP000242869"/>
    </source>
</evidence>
<feature type="domain" description="Glycosyltransferase 2-like" evidence="1">
    <location>
        <begin position="6"/>
        <end position="176"/>
    </location>
</feature>
<dbReference type="SUPFAM" id="SSF53448">
    <property type="entry name" value="Nucleotide-diphospho-sugar transferases"/>
    <property type="match status" value="1"/>
</dbReference>
<dbReference type="AlphaFoldDB" id="A0A1I4XWU6"/>
<organism evidence="2 3">
    <name type="scientific">Formivibrio citricus</name>
    <dbReference type="NCBI Taxonomy" id="83765"/>
    <lineage>
        <taxon>Bacteria</taxon>
        <taxon>Pseudomonadati</taxon>
        <taxon>Pseudomonadota</taxon>
        <taxon>Betaproteobacteria</taxon>
        <taxon>Neisseriales</taxon>
        <taxon>Chitinibacteraceae</taxon>
        <taxon>Formivibrio</taxon>
    </lineage>
</organism>
<dbReference type="InterPro" id="IPR001173">
    <property type="entry name" value="Glyco_trans_2-like"/>
</dbReference>
<reference evidence="3" key="1">
    <citation type="submission" date="2016-10" db="EMBL/GenBank/DDBJ databases">
        <authorList>
            <person name="Varghese N."/>
            <person name="Submissions S."/>
        </authorList>
    </citation>
    <scope>NUCLEOTIDE SEQUENCE [LARGE SCALE GENOMIC DNA]</scope>
    <source>
        <strain evidence="3">DSM 6150</strain>
    </source>
</reference>
<keyword evidence="3" id="KW-1185">Reference proteome</keyword>
<gene>
    <name evidence="2" type="ORF">SAMN05660284_01155</name>
</gene>
<dbReference type="RefSeq" id="WP_091192610.1">
    <property type="nucleotide sequence ID" value="NZ_FOVE01000006.1"/>
</dbReference>
<keyword evidence="2" id="KW-0808">Transferase</keyword>
<evidence type="ECO:0000313" key="2">
    <source>
        <dbReference type="EMBL" id="SFN30255.1"/>
    </source>
</evidence>
<protein>
    <submittedName>
        <fullName evidence="2">Glycosyl transferase family 2</fullName>
    </submittedName>
</protein>
<proteinExistence type="predicted"/>
<accession>A0A1I4XWU6</accession>
<evidence type="ECO:0000259" key="1">
    <source>
        <dbReference type="Pfam" id="PF00535"/>
    </source>
</evidence>